<dbReference type="Proteomes" id="UP000749559">
    <property type="component" value="Unassembled WGS sequence"/>
</dbReference>
<sequence>ENEPSLDNQCMEIEPSHDEPCVEIEPSHDDSFIDIKSCVENDPPRDKPCMEIEPSHDNPHMNAETCEENENSQDKSCVKNEISRKIPSVEKTSSQNEPYIEVELHEDDANEAPQNESEGCEKIEPLDNKPCEEIELSDDDDVIEDIDIETCDDSEPTVATLQREMDNHPDSLPPAQRCVLHHVKQAAFKNKRKSPIQYARLVKSQPVEIREEILRIERLAAPKPKGHHVPETMDGSNRHSETEKKRRDEMRQMFKRLCHLVIKNSPDHNHSKHYILSNAIGHIKKIEKQEQVLMLQKDSLITINRLLKKKANKLQIQIGEQHLN</sequence>
<feature type="compositionally biased region" description="Basic and acidic residues" evidence="1">
    <location>
        <begin position="228"/>
        <end position="244"/>
    </location>
</feature>
<comment type="caution">
    <text evidence="3">The sequence shown here is derived from an EMBL/GenBank/DDBJ whole genome shotgun (WGS) entry which is preliminary data.</text>
</comment>
<feature type="non-terminal residue" evidence="3">
    <location>
        <position position="324"/>
    </location>
</feature>
<dbReference type="PROSITE" id="PS50888">
    <property type="entry name" value="BHLH"/>
    <property type="match status" value="1"/>
</dbReference>
<evidence type="ECO:0000256" key="1">
    <source>
        <dbReference type="SAM" id="MobiDB-lite"/>
    </source>
</evidence>
<dbReference type="Gene3D" id="4.10.280.10">
    <property type="entry name" value="Helix-loop-helix DNA-binding domain"/>
    <property type="match status" value="1"/>
</dbReference>
<organism evidence="3 4">
    <name type="scientific">Owenia fusiformis</name>
    <name type="common">Polychaete worm</name>
    <dbReference type="NCBI Taxonomy" id="6347"/>
    <lineage>
        <taxon>Eukaryota</taxon>
        <taxon>Metazoa</taxon>
        <taxon>Spiralia</taxon>
        <taxon>Lophotrochozoa</taxon>
        <taxon>Annelida</taxon>
        <taxon>Polychaeta</taxon>
        <taxon>Sedentaria</taxon>
        <taxon>Canalipalpata</taxon>
        <taxon>Sabellida</taxon>
        <taxon>Oweniida</taxon>
        <taxon>Oweniidae</taxon>
        <taxon>Owenia</taxon>
    </lineage>
</organism>
<evidence type="ECO:0000259" key="2">
    <source>
        <dbReference type="PROSITE" id="PS50888"/>
    </source>
</evidence>
<dbReference type="EMBL" id="CAIIXF020000002">
    <property type="protein sequence ID" value="CAH1778061.1"/>
    <property type="molecule type" value="Genomic_DNA"/>
</dbReference>
<dbReference type="AlphaFoldDB" id="A0A8S4NAH5"/>
<dbReference type="SMART" id="SM00353">
    <property type="entry name" value="HLH"/>
    <property type="match status" value="1"/>
</dbReference>
<feature type="domain" description="BHLH" evidence="2">
    <location>
        <begin position="234"/>
        <end position="286"/>
    </location>
</feature>
<dbReference type="InterPro" id="IPR011598">
    <property type="entry name" value="bHLH_dom"/>
</dbReference>
<accession>A0A8S4NAH5</accession>
<dbReference type="GO" id="GO:0046983">
    <property type="term" value="F:protein dimerization activity"/>
    <property type="evidence" value="ECO:0007669"/>
    <property type="project" value="InterPro"/>
</dbReference>
<dbReference type="Pfam" id="PF00010">
    <property type="entry name" value="HLH"/>
    <property type="match status" value="1"/>
</dbReference>
<evidence type="ECO:0000313" key="4">
    <source>
        <dbReference type="Proteomes" id="UP000749559"/>
    </source>
</evidence>
<dbReference type="SUPFAM" id="SSF47459">
    <property type="entry name" value="HLH, helix-loop-helix DNA-binding domain"/>
    <property type="match status" value="1"/>
</dbReference>
<feature type="region of interest" description="Disordered" evidence="1">
    <location>
        <begin position="224"/>
        <end position="244"/>
    </location>
</feature>
<name>A0A8S4NAH5_OWEFU</name>
<gene>
    <name evidence="3" type="ORF">OFUS_LOCUS5032</name>
</gene>
<feature type="region of interest" description="Disordered" evidence="1">
    <location>
        <begin position="39"/>
        <end position="79"/>
    </location>
</feature>
<protein>
    <recommendedName>
        <fullName evidence="2">BHLH domain-containing protein</fullName>
    </recommendedName>
</protein>
<reference evidence="3" key="1">
    <citation type="submission" date="2022-03" db="EMBL/GenBank/DDBJ databases">
        <authorList>
            <person name="Martin C."/>
        </authorList>
    </citation>
    <scope>NUCLEOTIDE SEQUENCE</scope>
</reference>
<keyword evidence="4" id="KW-1185">Reference proteome</keyword>
<evidence type="ECO:0000313" key="3">
    <source>
        <dbReference type="EMBL" id="CAH1778061.1"/>
    </source>
</evidence>
<feature type="compositionally biased region" description="Basic and acidic residues" evidence="1">
    <location>
        <begin position="39"/>
        <end position="59"/>
    </location>
</feature>
<proteinExistence type="predicted"/>
<dbReference type="InterPro" id="IPR036638">
    <property type="entry name" value="HLH_DNA-bd_sf"/>
</dbReference>